<dbReference type="Gene3D" id="3.30.420.10">
    <property type="entry name" value="Ribonuclease H-like superfamily/Ribonuclease H"/>
    <property type="match status" value="1"/>
</dbReference>
<evidence type="ECO:0000256" key="1">
    <source>
        <dbReference type="SAM" id="MobiDB-lite"/>
    </source>
</evidence>
<dbReference type="InterPro" id="IPR012337">
    <property type="entry name" value="RNaseH-like_sf"/>
</dbReference>
<dbReference type="SUPFAM" id="SSF53098">
    <property type="entry name" value="Ribonuclease H-like"/>
    <property type="match status" value="1"/>
</dbReference>
<evidence type="ECO:0000259" key="2">
    <source>
        <dbReference type="Pfam" id="PF21762"/>
    </source>
</evidence>
<dbReference type="GO" id="GO:0005634">
    <property type="term" value="C:nucleus"/>
    <property type="evidence" value="ECO:0007669"/>
    <property type="project" value="TreeGrafter"/>
</dbReference>
<dbReference type="PANTHER" id="PTHR28083">
    <property type="entry name" value="GOOD FOR FULL DBP5 ACTIVITY PROTEIN 2"/>
    <property type="match status" value="1"/>
</dbReference>
<dbReference type="InterPro" id="IPR040151">
    <property type="entry name" value="Gfd2/YDR514C-like"/>
</dbReference>
<proteinExistence type="predicted"/>
<dbReference type="AlphaFoldDB" id="A0A1L7WNQ0"/>
<dbReference type="InterPro" id="IPR048519">
    <property type="entry name" value="Gfd2/YDR514C-like_C"/>
</dbReference>
<dbReference type="GO" id="GO:0003676">
    <property type="term" value="F:nucleic acid binding"/>
    <property type="evidence" value="ECO:0007669"/>
    <property type="project" value="InterPro"/>
</dbReference>
<accession>A0A1L7WNQ0</accession>
<dbReference type="PANTHER" id="PTHR28083:SF1">
    <property type="entry name" value="GOOD FOR FULL DBP5 ACTIVITY PROTEIN 2"/>
    <property type="match status" value="1"/>
</dbReference>
<dbReference type="EMBL" id="FJOG01000005">
    <property type="protein sequence ID" value="CZR54383.1"/>
    <property type="molecule type" value="Genomic_DNA"/>
</dbReference>
<organism evidence="3 4">
    <name type="scientific">Phialocephala subalpina</name>
    <dbReference type="NCBI Taxonomy" id="576137"/>
    <lineage>
        <taxon>Eukaryota</taxon>
        <taxon>Fungi</taxon>
        <taxon>Dikarya</taxon>
        <taxon>Ascomycota</taxon>
        <taxon>Pezizomycotina</taxon>
        <taxon>Leotiomycetes</taxon>
        <taxon>Helotiales</taxon>
        <taxon>Mollisiaceae</taxon>
        <taxon>Phialocephala</taxon>
        <taxon>Phialocephala fortinii species complex</taxon>
    </lineage>
</organism>
<protein>
    <recommendedName>
        <fullName evidence="2">Gfd2/YDR514C-like C-terminal domain-containing protein</fullName>
    </recommendedName>
</protein>
<evidence type="ECO:0000313" key="3">
    <source>
        <dbReference type="EMBL" id="CZR54383.1"/>
    </source>
</evidence>
<dbReference type="Proteomes" id="UP000184330">
    <property type="component" value="Unassembled WGS sequence"/>
</dbReference>
<name>A0A1L7WNQ0_9HELO</name>
<feature type="region of interest" description="Disordered" evidence="1">
    <location>
        <begin position="614"/>
        <end position="635"/>
    </location>
</feature>
<sequence length="751" mass="83731">MDRLSKLEALAGGGVVIEKNMSTEADNPWPYNPNAKANNVYEGTDSEDEQIAKMMSNTGTIDVETGQIIYKDGNCVDTTNVFGFDNLQQGELAPEGVRFMPFKMVTKYPYQFIGHANRQRVVETFFDKGKVYGHTYDLFYLYADQTGLNPQPVVLIPTKQFERLLEAINLKLKTRLTIPKGGAGDAFYFGFMNDGNPHPRYLGRSTSREHFDDLKFRAPPYYYKLDDESGVVETPSDRSLVAFQSKFAQITANEKGKKAAQKDKQTKGRIQRQQGWGASIKRVQYYLGIREVRDDAQAIQASLQNSGLDWVDVKAAAKAAAAKLPPPTFDPGKYMKFKPHDSVVFISVDVEAYEMNHKQITEIGVATLDTLDLVQVKPGNGGRDWMQQIRARHFRIHENRFLINRVHVSGCPDSFDESEFISMNDAPSAVASCFKHPFSGPDETLTGADTPKRNIVLVGHNVDADINFLKSIGYDVTNLSNLKETVDTADMWKYVKQETNPSKLGAVLHDLGLVGWNLHNAGNDAVYTLQVMIGTAIKHITDKSKGREVVIKERLESLVQTITEVAADAMSRSNGWDTDEEDGGVAVAQVRKSSDKGAKSSVLKVTDGFQLLHRPKSGTRQGFKPTSGKSLSSQSEDLIDFRELSISNAVDREEVKYRREPTEQIYEGEMNKPLGQFLDPNIQYPAKETEGTTGTAASAPARQVRYTEKEIADAIRNAPGDESALMAMTLNELMNMPHVTRGRARYLPFEE</sequence>
<dbReference type="OrthoDB" id="5953249at2759"/>
<dbReference type="InterPro" id="IPR036397">
    <property type="entry name" value="RNaseH_sf"/>
</dbReference>
<feature type="domain" description="Gfd2/YDR514C-like C-terminal" evidence="2">
    <location>
        <begin position="344"/>
        <end position="534"/>
    </location>
</feature>
<dbReference type="Pfam" id="PF21762">
    <property type="entry name" value="DEDDh_C"/>
    <property type="match status" value="1"/>
</dbReference>
<gene>
    <name evidence="3" type="ORF">PAC_04267</name>
</gene>
<keyword evidence="4" id="KW-1185">Reference proteome</keyword>
<dbReference type="STRING" id="576137.A0A1L7WNQ0"/>
<reference evidence="3 4" key="1">
    <citation type="submission" date="2016-03" db="EMBL/GenBank/DDBJ databases">
        <authorList>
            <person name="Ploux O."/>
        </authorList>
    </citation>
    <scope>NUCLEOTIDE SEQUENCE [LARGE SCALE GENOMIC DNA]</scope>
    <source>
        <strain evidence="3 4">UAMH 11012</strain>
    </source>
</reference>
<evidence type="ECO:0000313" key="4">
    <source>
        <dbReference type="Proteomes" id="UP000184330"/>
    </source>
</evidence>